<dbReference type="GO" id="GO:0016787">
    <property type="term" value="F:hydrolase activity"/>
    <property type="evidence" value="ECO:0007669"/>
    <property type="project" value="UniProtKB-KW"/>
</dbReference>
<dbReference type="PANTHER" id="PTHR43798">
    <property type="entry name" value="MONOACYLGLYCEROL LIPASE"/>
    <property type="match status" value="1"/>
</dbReference>
<evidence type="ECO:0000313" key="2">
    <source>
        <dbReference type="EMBL" id="QLF69926.1"/>
    </source>
</evidence>
<keyword evidence="2" id="KW-0378">Hydrolase</keyword>
<proteinExistence type="predicted"/>
<dbReference type="InterPro" id="IPR050266">
    <property type="entry name" value="AB_hydrolase_sf"/>
</dbReference>
<keyword evidence="3" id="KW-1185">Reference proteome</keyword>
<dbReference type="InterPro" id="IPR029058">
    <property type="entry name" value="AB_hydrolase_fold"/>
</dbReference>
<dbReference type="Pfam" id="PF00561">
    <property type="entry name" value="Abhydrolase_1"/>
    <property type="match status" value="1"/>
</dbReference>
<accession>A0ABX6QMU3</accession>
<organism evidence="2 3">
    <name type="scientific">Peteryoungia desertarenae</name>
    <dbReference type="NCBI Taxonomy" id="1813451"/>
    <lineage>
        <taxon>Bacteria</taxon>
        <taxon>Pseudomonadati</taxon>
        <taxon>Pseudomonadota</taxon>
        <taxon>Alphaproteobacteria</taxon>
        <taxon>Hyphomicrobiales</taxon>
        <taxon>Rhizobiaceae</taxon>
        <taxon>Peteryoungia</taxon>
    </lineage>
</organism>
<dbReference type="Proteomes" id="UP000308530">
    <property type="component" value="Chromosome"/>
</dbReference>
<dbReference type="InterPro" id="IPR000073">
    <property type="entry name" value="AB_hydrolase_1"/>
</dbReference>
<reference evidence="2 3" key="1">
    <citation type="submission" date="2020-06" db="EMBL/GenBank/DDBJ databases">
        <title>Genome sequence of Rhizobium sp strain ADMK78.</title>
        <authorList>
            <person name="Rahi P."/>
        </authorList>
    </citation>
    <scope>NUCLEOTIDE SEQUENCE [LARGE SCALE GENOMIC DNA]</scope>
    <source>
        <strain evidence="2 3">ADMK78</strain>
    </source>
</reference>
<protein>
    <submittedName>
        <fullName evidence="2">Alpha/beta hydrolase</fullName>
    </submittedName>
</protein>
<feature type="domain" description="AB hydrolase-1" evidence="1">
    <location>
        <begin position="34"/>
        <end position="272"/>
    </location>
</feature>
<dbReference type="EMBL" id="CP058350">
    <property type="protein sequence ID" value="QLF69926.1"/>
    <property type="molecule type" value="Genomic_DNA"/>
</dbReference>
<name>A0ABX6QMU3_9HYPH</name>
<gene>
    <name evidence="2" type="ORF">FE840_010480</name>
</gene>
<evidence type="ECO:0000313" key="3">
    <source>
        <dbReference type="Proteomes" id="UP000308530"/>
    </source>
</evidence>
<dbReference type="SUPFAM" id="SSF53474">
    <property type="entry name" value="alpha/beta-Hydrolases"/>
    <property type="match status" value="1"/>
</dbReference>
<dbReference type="RefSeq" id="WP_138288146.1">
    <property type="nucleotide sequence ID" value="NZ_CP058350.1"/>
</dbReference>
<dbReference type="PANTHER" id="PTHR43798:SF33">
    <property type="entry name" value="HYDROLASE, PUTATIVE (AFU_ORTHOLOGUE AFUA_2G14860)-RELATED"/>
    <property type="match status" value="1"/>
</dbReference>
<evidence type="ECO:0000259" key="1">
    <source>
        <dbReference type="Pfam" id="PF00561"/>
    </source>
</evidence>
<dbReference type="Gene3D" id="3.40.50.1820">
    <property type="entry name" value="alpha/beta hydrolase"/>
    <property type="match status" value="1"/>
</dbReference>
<sequence>MDQQTEIQKDSLFIRVPDGLHLHVEVYGKDRGKPPVVCLPGLTRNGRDFAELATILASAPHDHRVITITSRGRGLSDRDPSPERYTIPVEAADVISVLDQLGIDRAHFIGTSRGGLILHMLAFTHLERMASVILNDIGPVLELNGLRQIQTYLGSRSSPADFEEAAHLLAKTHGSEFPALTEQDWQTMAKAIFREQDGKLLADYDPAIGEQFRSLDLSSPLPDLWAGFEQLATVPVMTIRGEHSRLLSEATLEEMAKRHPKFDAVIASGQGHAPLLHLDRLDQAIAAFLRR</sequence>